<gene>
    <name evidence="2" type="ORF">FHS27_001248</name>
</gene>
<dbReference type="Pfam" id="PF25138">
    <property type="entry name" value="Phage_H_T_join_3"/>
    <property type="match status" value="1"/>
</dbReference>
<protein>
    <recommendedName>
        <fullName evidence="1">Phage head-tail joining protein domain-containing protein</fullName>
    </recommendedName>
</protein>
<dbReference type="Proteomes" id="UP000536179">
    <property type="component" value="Unassembled WGS sequence"/>
</dbReference>
<evidence type="ECO:0000313" key="2">
    <source>
        <dbReference type="EMBL" id="MBB3205448.1"/>
    </source>
</evidence>
<dbReference type="InterPro" id="IPR056942">
    <property type="entry name" value="Phage_H_T_join"/>
</dbReference>
<proteinExistence type="predicted"/>
<feature type="domain" description="Phage head-tail joining protein" evidence="1">
    <location>
        <begin position="2"/>
        <end position="124"/>
    </location>
</feature>
<evidence type="ECO:0000259" key="1">
    <source>
        <dbReference type="Pfam" id="PF25138"/>
    </source>
</evidence>
<sequence>MSDMLHKGQSWLAAKLTRFASRIVTYQRDDLSVELPATIGKSEYEQDDGEGVITRAQVRDFLINTKDLLASPIGTWPRRGDRILETEGDTTFVYELMSIGNEPPWRYSDPFRVKLRIHTKLVDTIT</sequence>
<evidence type="ECO:0000313" key="3">
    <source>
        <dbReference type="Proteomes" id="UP000536179"/>
    </source>
</evidence>
<organism evidence="2 3">
    <name type="scientific">Aporhodopirellula rubra</name>
    <dbReference type="NCBI Taxonomy" id="980271"/>
    <lineage>
        <taxon>Bacteria</taxon>
        <taxon>Pseudomonadati</taxon>
        <taxon>Planctomycetota</taxon>
        <taxon>Planctomycetia</taxon>
        <taxon>Pirellulales</taxon>
        <taxon>Pirellulaceae</taxon>
        <taxon>Aporhodopirellula</taxon>
    </lineage>
</organism>
<accession>A0A7W5H4R2</accession>
<keyword evidence="3" id="KW-1185">Reference proteome</keyword>
<dbReference type="EMBL" id="JACHXU010000003">
    <property type="protein sequence ID" value="MBB3205448.1"/>
    <property type="molecule type" value="Genomic_DNA"/>
</dbReference>
<reference evidence="2 3" key="1">
    <citation type="submission" date="2020-08" db="EMBL/GenBank/DDBJ databases">
        <title>Genomic Encyclopedia of Type Strains, Phase III (KMG-III): the genomes of soil and plant-associated and newly described type strains.</title>
        <authorList>
            <person name="Whitman W."/>
        </authorList>
    </citation>
    <scope>NUCLEOTIDE SEQUENCE [LARGE SCALE GENOMIC DNA]</scope>
    <source>
        <strain evidence="2 3">CECT 8075</strain>
    </source>
</reference>
<dbReference type="RefSeq" id="WP_184302991.1">
    <property type="nucleotide sequence ID" value="NZ_JACHXU010000003.1"/>
</dbReference>
<dbReference type="AlphaFoldDB" id="A0A7W5H4R2"/>
<comment type="caution">
    <text evidence="2">The sequence shown here is derived from an EMBL/GenBank/DDBJ whole genome shotgun (WGS) entry which is preliminary data.</text>
</comment>
<name>A0A7W5H4R2_9BACT</name>